<dbReference type="EMBL" id="LT841305">
    <property type="protein sequence ID" value="SMH66640.1"/>
    <property type="molecule type" value="Genomic_DNA"/>
</dbReference>
<evidence type="ECO:0000313" key="2">
    <source>
        <dbReference type="EMBL" id="SMH66640.1"/>
    </source>
</evidence>
<reference evidence="1" key="2">
    <citation type="submission" date="2014-07" db="EMBL/GenBank/DDBJ databases">
        <title>Initial genome analysis of the psychrotolerant acidophile Acidithiobacillus ferrivorans CF27: insights into iron and sulfur oxidation pathways and into biofilm formation.</title>
        <authorList>
            <person name="Talla E."/>
            <person name="Hedrich S."/>
            <person name="Mangenot S."/>
            <person name="Ji B."/>
            <person name="Johnson D.B."/>
            <person name="Barbe V."/>
            <person name="Bonnefoy V."/>
        </authorList>
    </citation>
    <scope>NUCLEOTIDE SEQUENCE [LARGE SCALE GENOMIC DNA]</scope>
    <source>
        <strain evidence="1">CF27</strain>
    </source>
</reference>
<dbReference type="EMBL" id="CCCS020000004">
    <property type="protein sequence ID" value="CDQ08913.1"/>
    <property type="molecule type" value="Genomic_DNA"/>
</dbReference>
<dbReference type="Proteomes" id="UP000193925">
    <property type="component" value="Chromosome AFERRI"/>
</dbReference>
<reference evidence="2 3" key="3">
    <citation type="submission" date="2017-03" db="EMBL/GenBank/DDBJ databases">
        <authorList>
            <person name="Regsiter A."/>
            <person name="William W."/>
        </authorList>
    </citation>
    <scope>NUCLEOTIDE SEQUENCE [LARGE SCALE GENOMIC DNA]</scope>
    <source>
        <strain evidence="2">PRJEB5721</strain>
    </source>
</reference>
<reference evidence="1" key="1">
    <citation type="submission" date="2014-03" db="EMBL/GenBank/DDBJ databases">
        <authorList>
            <person name="Genoscope - CEA"/>
        </authorList>
    </citation>
    <scope>NUCLEOTIDE SEQUENCE [LARGE SCALE GENOMIC DNA]</scope>
    <source>
        <strain evidence="1">CF27</strain>
    </source>
</reference>
<protein>
    <submittedName>
        <fullName evidence="1">Uncharacterized protein</fullName>
    </submittedName>
</protein>
<keyword evidence="3" id="KW-1185">Reference proteome</keyword>
<name>A0A060UQ37_9PROT</name>
<evidence type="ECO:0000313" key="1">
    <source>
        <dbReference type="EMBL" id="CDQ08913.1"/>
    </source>
</evidence>
<evidence type="ECO:0000313" key="3">
    <source>
        <dbReference type="Proteomes" id="UP000193925"/>
    </source>
</evidence>
<organism evidence="1">
    <name type="scientific">Acidithiobacillus ferrivorans</name>
    <dbReference type="NCBI Taxonomy" id="160808"/>
    <lineage>
        <taxon>Bacteria</taxon>
        <taxon>Pseudomonadati</taxon>
        <taxon>Pseudomonadota</taxon>
        <taxon>Acidithiobacillia</taxon>
        <taxon>Acidithiobacillales</taxon>
        <taxon>Acidithiobacillaceae</taxon>
        <taxon>Acidithiobacillus</taxon>
    </lineage>
</organism>
<proteinExistence type="predicted"/>
<accession>A0A060UQ37</accession>
<gene>
    <name evidence="1" type="ORF">AFERRI_120021</name>
    <name evidence="2" type="ORF">AFERRI_30377</name>
</gene>
<dbReference type="AlphaFoldDB" id="A0A060UQ37"/>
<sequence length="99" mass="11504">MFTSKEPINGGLKLSRNPGQFKLFDESLNKPVLHRLWRFIHTSSQKRFCVPAASRSFALNLPLEGNPYAFCNIIVRWVFLHPRRITQLRCRGKPLPLDI</sequence>